<protein>
    <submittedName>
        <fullName evidence="1">Uncharacterized protein</fullName>
    </submittedName>
</protein>
<name>A0A0D7A1K7_9AGAR</name>
<dbReference type="AlphaFoldDB" id="A0A0D7A1K7"/>
<reference evidence="1 2" key="1">
    <citation type="journal article" date="2015" name="Fungal Genet. Biol.">
        <title>Evolution of novel wood decay mechanisms in Agaricales revealed by the genome sequences of Fistulina hepatica and Cylindrobasidium torrendii.</title>
        <authorList>
            <person name="Floudas D."/>
            <person name="Held B.W."/>
            <person name="Riley R."/>
            <person name="Nagy L.G."/>
            <person name="Koehler G."/>
            <person name="Ransdell A.S."/>
            <person name="Younus H."/>
            <person name="Chow J."/>
            <person name="Chiniquy J."/>
            <person name="Lipzen A."/>
            <person name="Tritt A."/>
            <person name="Sun H."/>
            <person name="Haridas S."/>
            <person name="LaButti K."/>
            <person name="Ohm R.A."/>
            <person name="Kues U."/>
            <person name="Blanchette R.A."/>
            <person name="Grigoriev I.V."/>
            <person name="Minto R.E."/>
            <person name="Hibbett D.S."/>
        </authorList>
    </citation>
    <scope>NUCLEOTIDE SEQUENCE [LARGE SCALE GENOMIC DNA]</scope>
    <source>
        <strain evidence="1 2">ATCC 64428</strain>
    </source>
</reference>
<evidence type="ECO:0000313" key="1">
    <source>
        <dbReference type="EMBL" id="KIY42816.1"/>
    </source>
</evidence>
<dbReference type="EMBL" id="KN882155">
    <property type="protein sequence ID" value="KIY42816.1"/>
    <property type="molecule type" value="Genomic_DNA"/>
</dbReference>
<proteinExistence type="predicted"/>
<gene>
    <name evidence="1" type="ORF">FISHEDRAFT_63151</name>
</gene>
<dbReference type="Proteomes" id="UP000054144">
    <property type="component" value="Unassembled WGS sequence"/>
</dbReference>
<organism evidence="1 2">
    <name type="scientific">Fistulina hepatica ATCC 64428</name>
    <dbReference type="NCBI Taxonomy" id="1128425"/>
    <lineage>
        <taxon>Eukaryota</taxon>
        <taxon>Fungi</taxon>
        <taxon>Dikarya</taxon>
        <taxon>Basidiomycota</taxon>
        <taxon>Agaricomycotina</taxon>
        <taxon>Agaricomycetes</taxon>
        <taxon>Agaricomycetidae</taxon>
        <taxon>Agaricales</taxon>
        <taxon>Fistulinaceae</taxon>
        <taxon>Fistulina</taxon>
    </lineage>
</organism>
<sequence>MLATRNTLSVGQSTGTVVYVVLYRHDVPVVGTRPSVARSFHWALALTEAGGSIADGAHVYQIDNHTGAWKHHVPSKVLTHVEHSTQFVIAIHLGACKMSIEHVRQFCASYPATPDDGISYEWHREWNCAMWVITLLGDLAFACDADRIGAAILKSPRYHGRMMPDPNCFFHDNISYIGYQVSGSANSPIQYIGSVKVVKYADHLRWMSQA</sequence>
<evidence type="ECO:0000313" key="2">
    <source>
        <dbReference type="Proteomes" id="UP000054144"/>
    </source>
</evidence>
<keyword evidence="2" id="KW-1185">Reference proteome</keyword>
<accession>A0A0D7A1K7</accession>